<evidence type="ECO:0000256" key="1">
    <source>
        <dbReference type="ARBA" id="ARBA00022630"/>
    </source>
</evidence>
<evidence type="ECO:0000256" key="3">
    <source>
        <dbReference type="ARBA" id="ARBA00023002"/>
    </source>
</evidence>
<protein>
    <submittedName>
        <fullName evidence="6">Alkanesulfonate monooxygenase</fullName>
    </submittedName>
</protein>
<evidence type="ECO:0000259" key="5">
    <source>
        <dbReference type="Pfam" id="PF00296"/>
    </source>
</evidence>
<keyword evidence="3" id="KW-0560">Oxidoreductase</keyword>
<sequence>MSGLPNPDEHVEFCRRAEASGIDSLLMAFGFTRPDPITYSAVLGAHTEKIKFLVAVRSGIVSPTYFVQQINTLSALTRGRVCINIVAGRAPDELRYYGDFVSHDERYERTDEFWRICHALWRGDGPVDFAGQYYRIEGAKLNTPFVSDERSRPEIYLGGSSDQAHALAIRHADCLLTLPDTPKRMEPKVRAVLESGTEAGLLVTLVCKPTHAEAVEAAHAIVASAGQKARATHNVLRKQSDSVGYTTTYDLADRESAWPTPYLWTGAVPYLGPPGIALVGSAPEIVDALFEYRAIGVTRFLFMGHPDFEQMTFFGEEVLPRVREREQAGSLLT</sequence>
<dbReference type="Pfam" id="PF00296">
    <property type="entry name" value="Bac_luciferase"/>
    <property type="match status" value="1"/>
</dbReference>
<dbReference type="InterPro" id="IPR050172">
    <property type="entry name" value="SsuD_RutA_monooxygenase"/>
</dbReference>
<proteinExistence type="predicted"/>
<evidence type="ECO:0000256" key="2">
    <source>
        <dbReference type="ARBA" id="ARBA00022643"/>
    </source>
</evidence>
<evidence type="ECO:0000313" key="7">
    <source>
        <dbReference type="Proteomes" id="UP001165136"/>
    </source>
</evidence>
<dbReference type="GO" id="GO:0046306">
    <property type="term" value="P:alkanesulfonate catabolic process"/>
    <property type="evidence" value="ECO:0007669"/>
    <property type="project" value="TreeGrafter"/>
</dbReference>
<keyword evidence="1" id="KW-0285">Flavoprotein</keyword>
<dbReference type="SUPFAM" id="SSF51679">
    <property type="entry name" value="Bacterial luciferase-like"/>
    <property type="match status" value="1"/>
</dbReference>
<dbReference type="InterPro" id="IPR036661">
    <property type="entry name" value="Luciferase-like_sf"/>
</dbReference>
<gene>
    <name evidence="6" type="ORF">Atai01_71040</name>
</gene>
<dbReference type="PANTHER" id="PTHR42847">
    <property type="entry name" value="ALKANESULFONATE MONOOXYGENASE"/>
    <property type="match status" value="1"/>
</dbReference>
<dbReference type="GO" id="GO:0008726">
    <property type="term" value="F:alkanesulfonate monooxygenase activity"/>
    <property type="evidence" value="ECO:0007669"/>
    <property type="project" value="TreeGrafter"/>
</dbReference>
<comment type="caution">
    <text evidence="6">The sequence shown here is derived from an EMBL/GenBank/DDBJ whole genome shotgun (WGS) entry which is preliminary data.</text>
</comment>
<dbReference type="AlphaFoldDB" id="A0A9W6R908"/>
<dbReference type="PANTHER" id="PTHR42847:SF4">
    <property type="entry name" value="ALKANESULFONATE MONOOXYGENASE-RELATED"/>
    <property type="match status" value="1"/>
</dbReference>
<dbReference type="Gene3D" id="3.20.20.30">
    <property type="entry name" value="Luciferase-like domain"/>
    <property type="match status" value="1"/>
</dbReference>
<dbReference type="InterPro" id="IPR011251">
    <property type="entry name" value="Luciferase-like_dom"/>
</dbReference>
<evidence type="ECO:0000313" key="6">
    <source>
        <dbReference type="EMBL" id="GLY70485.1"/>
    </source>
</evidence>
<evidence type="ECO:0000256" key="4">
    <source>
        <dbReference type="ARBA" id="ARBA00023033"/>
    </source>
</evidence>
<keyword evidence="2" id="KW-0288">FMN</keyword>
<keyword evidence="7" id="KW-1185">Reference proteome</keyword>
<dbReference type="Proteomes" id="UP001165136">
    <property type="component" value="Unassembled WGS sequence"/>
</dbReference>
<feature type="domain" description="Luciferase-like" evidence="5">
    <location>
        <begin position="5"/>
        <end position="299"/>
    </location>
</feature>
<keyword evidence="4 6" id="KW-0503">Monooxygenase</keyword>
<dbReference type="EMBL" id="BSTI01000023">
    <property type="protein sequence ID" value="GLY70485.1"/>
    <property type="molecule type" value="Genomic_DNA"/>
</dbReference>
<name>A0A9W6R908_9PSEU</name>
<organism evidence="6 7">
    <name type="scientific">Amycolatopsis taiwanensis</name>
    <dbReference type="NCBI Taxonomy" id="342230"/>
    <lineage>
        <taxon>Bacteria</taxon>
        <taxon>Bacillati</taxon>
        <taxon>Actinomycetota</taxon>
        <taxon>Actinomycetes</taxon>
        <taxon>Pseudonocardiales</taxon>
        <taxon>Pseudonocardiaceae</taxon>
        <taxon>Amycolatopsis</taxon>
    </lineage>
</organism>
<reference evidence="6" key="1">
    <citation type="submission" date="2023-03" db="EMBL/GenBank/DDBJ databases">
        <title>Amycolatopsis taiwanensis NBRC 103393.</title>
        <authorList>
            <person name="Ichikawa N."/>
            <person name="Sato H."/>
            <person name="Tonouchi N."/>
        </authorList>
    </citation>
    <scope>NUCLEOTIDE SEQUENCE</scope>
    <source>
        <strain evidence="6">NBRC 103393</strain>
    </source>
</reference>
<accession>A0A9W6R908</accession>